<dbReference type="Pfam" id="PF06719">
    <property type="entry name" value="AraC_N"/>
    <property type="match status" value="1"/>
</dbReference>
<organism evidence="2 3">
    <name type="scientific">Candidatus Blautia faecavium</name>
    <dbReference type="NCBI Taxonomy" id="2838487"/>
    <lineage>
        <taxon>Bacteria</taxon>
        <taxon>Bacillati</taxon>
        <taxon>Bacillota</taxon>
        <taxon>Clostridia</taxon>
        <taxon>Lachnospirales</taxon>
        <taxon>Lachnospiraceae</taxon>
        <taxon>Blautia</taxon>
    </lineage>
</organism>
<feature type="domain" description="Transcription regulator HTH AraC N-terminal" evidence="1">
    <location>
        <begin position="2"/>
        <end position="92"/>
    </location>
</feature>
<protein>
    <submittedName>
        <fullName evidence="2">AraC family transcriptional regulator</fullName>
    </submittedName>
</protein>
<dbReference type="AlphaFoldDB" id="A0A9D2RWQ6"/>
<reference evidence="2" key="2">
    <citation type="submission" date="2021-04" db="EMBL/GenBank/DDBJ databases">
        <authorList>
            <person name="Gilroy R."/>
        </authorList>
    </citation>
    <scope>NUCLEOTIDE SEQUENCE</scope>
    <source>
        <strain evidence="2">ChiSjej1B19-5720</strain>
    </source>
</reference>
<dbReference type="InterPro" id="IPR009594">
    <property type="entry name" value="Tscrpt_reg_HTH_AraC_N"/>
</dbReference>
<accession>A0A9D2RWQ6</accession>
<reference evidence="2" key="1">
    <citation type="journal article" date="2021" name="PeerJ">
        <title>Extensive microbial diversity within the chicken gut microbiome revealed by metagenomics and culture.</title>
        <authorList>
            <person name="Gilroy R."/>
            <person name="Ravi A."/>
            <person name="Getino M."/>
            <person name="Pursley I."/>
            <person name="Horton D.L."/>
            <person name="Alikhan N.F."/>
            <person name="Baker D."/>
            <person name="Gharbi K."/>
            <person name="Hall N."/>
            <person name="Watson M."/>
            <person name="Adriaenssens E.M."/>
            <person name="Foster-Nyarko E."/>
            <person name="Jarju S."/>
            <person name="Secka A."/>
            <person name="Antonio M."/>
            <person name="Oren A."/>
            <person name="Chaudhuri R.R."/>
            <person name="La Ragione R."/>
            <person name="Hildebrand F."/>
            <person name="Pallen M.J."/>
        </authorList>
    </citation>
    <scope>NUCLEOTIDE SEQUENCE</scope>
    <source>
        <strain evidence="2">ChiSjej1B19-5720</strain>
    </source>
</reference>
<gene>
    <name evidence="2" type="ORF">IAA06_08160</name>
</gene>
<sequence>MPYLHIYRSSSEKVPMPRTDSPYLYVVLTGSIRLYTPSGILDYVAGQHSISEIDTPLWGHVLAFPKGQDFLALSLDFTLEQVISVVLKLEENLTEHIVKGQFRGRRLHDRGICSFCI</sequence>
<dbReference type="Proteomes" id="UP000823842">
    <property type="component" value="Unassembled WGS sequence"/>
</dbReference>
<evidence type="ECO:0000259" key="1">
    <source>
        <dbReference type="Pfam" id="PF06719"/>
    </source>
</evidence>
<proteinExistence type="predicted"/>
<comment type="caution">
    <text evidence="2">The sequence shown here is derived from an EMBL/GenBank/DDBJ whole genome shotgun (WGS) entry which is preliminary data.</text>
</comment>
<evidence type="ECO:0000313" key="3">
    <source>
        <dbReference type="Proteomes" id="UP000823842"/>
    </source>
</evidence>
<dbReference type="EMBL" id="DWYZ01000153">
    <property type="protein sequence ID" value="HJB28754.1"/>
    <property type="molecule type" value="Genomic_DNA"/>
</dbReference>
<name>A0A9D2RWQ6_9FIRM</name>
<evidence type="ECO:0000313" key="2">
    <source>
        <dbReference type="EMBL" id="HJB28754.1"/>
    </source>
</evidence>